<organism evidence="2 3">
    <name type="scientific">Kribbella sandramycini</name>
    <dbReference type="NCBI Taxonomy" id="60450"/>
    <lineage>
        <taxon>Bacteria</taxon>
        <taxon>Bacillati</taxon>
        <taxon>Actinomycetota</taxon>
        <taxon>Actinomycetes</taxon>
        <taxon>Propionibacteriales</taxon>
        <taxon>Kribbellaceae</taxon>
        <taxon>Kribbella</taxon>
    </lineage>
</organism>
<name>A0A7Y4NYK9_9ACTN</name>
<comment type="caution">
    <text evidence="2">The sequence shown here is derived from an EMBL/GenBank/DDBJ whole genome shotgun (WGS) entry which is preliminary data.</text>
</comment>
<accession>A0A7Y4NYK9</accession>
<dbReference type="RefSeq" id="WP_171673130.1">
    <property type="nucleotide sequence ID" value="NZ_BAAAGT010000002.1"/>
</dbReference>
<reference evidence="2 3" key="1">
    <citation type="submission" date="2020-05" db="EMBL/GenBank/DDBJ databases">
        <title>Genome sequence of Kribbella sandramycini ATCC 39419.</title>
        <authorList>
            <person name="Maclea K.S."/>
            <person name="Fair J.L."/>
        </authorList>
    </citation>
    <scope>NUCLEOTIDE SEQUENCE [LARGE SCALE GENOMIC DNA]</scope>
    <source>
        <strain evidence="2 3">ATCC 39419</strain>
    </source>
</reference>
<evidence type="ECO:0000313" key="2">
    <source>
        <dbReference type="EMBL" id="NOL40641.1"/>
    </source>
</evidence>
<protein>
    <submittedName>
        <fullName evidence="2">Uncharacterized protein</fullName>
    </submittedName>
</protein>
<keyword evidence="3" id="KW-1185">Reference proteome</keyword>
<dbReference type="EMBL" id="JACHKF010000001">
    <property type="protein sequence ID" value="MBB6569525.1"/>
    <property type="molecule type" value="Genomic_DNA"/>
</dbReference>
<sequence>MAARENIFVLAGWSVPDEVKSLAQVLGLEPIPDTSGAGPDQYGLRGPAQTVQGVLGYLIQPNLHAEPNPAPEDVQAIDGFQIEIDIWLGGDEAVQRHEARLVFDRLVAARPEVGMALTHDLDELVAAYRPGYGVHVFPPGTTMDAPYAEQWRGWVPETRS</sequence>
<proteinExistence type="predicted"/>
<evidence type="ECO:0000313" key="1">
    <source>
        <dbReference type="EMBL" id="MBB6569525.1"/>
    </source>
</evidence>
<dbReference type="Proteomes" id="UP000553957">
    <property type="component" value="Unassembled WGS sequence"/>
</dbReference>
<gene>
    <name evidence="1" type="ORF">HNR71_005162</name>
    <name evidence="2" type="ORF">HPO96_10330</name>
</gene>
<dbReference type="EMBL" id="JABJRC010000002">
    <property type="protein sequence ID" value="NOL40641.1"/>
    <property type="molecule type" value="Genomic_DNA"/>
</dbReference>
<evidence type="ECO:0000313" key="4">
    <source>
        <dbReference type="Proteomes" id="UP000553957"/>
    </source>
</evidence>
<dbReference type="Proteomes" id="UP000534306">
    <property type="component" value="Unassembled WGS sequence"/>
</dbReference>
<reference evidence="1 4" key="2">
    <citation type="submission" date="2020-08" db="EMBL/GenBank/DDBJ databases">
        <title>Sequencing the genomes of 1000 actinobacteria strains.</title>
        <authorList>
            <person name="Klenk H.-P."/>
        </authorList>
    </citation>
    <scope>NUCLEOTIDE SEQUENCE [LARGE SCALE GENOMIC DNA]</scope>
    <source>
        <strain evidence="1 4">DSM 15626</strain>
    </source>
</reference>
<evidence type="ECO:0000313" key="3">
    <source>
        <dbReference type="Proteomes" id="UP000534306"/>
    </source>
</evidence>
<dbReference type="AlphaFoldDB" id="A0A7Y4NYK9"/>